<dbReference type="EMBL" id="CAKMUD010000149">
    <property type="protein sequence ID" value="CAH1603945.1"/>
    <property type="molecule type" value="Genomic_DNA"/>
</dbReference>
<comment type="caution">
    <text evidence="1">The sequence shown here is derived from an EMBL/GenBank/DDBJ whole genome shotgun (WGS) entry which is preliminary data.</text>
</comment>
<organism evidence="1 2">
    <name type="scientific">Vibrio jasicida</name>
    <dbReference type="NCBI Taxonomy" id="766224"/>
    <lineage>
        <taxon>Bacteria</taxon>
        <taxon>Pseudomonadati</taxon>
        <taxon>Pseudomonadota</taxon>
        <taxon>Gammaproteobacteria</taxon>
        <taxon>Vibrionales</taxon>
        <taxon>Vibrionaceae</taxon>
        <taxon>Vibrio</taxon>
    </lineage>
</organism>
<dbReference type="Proteomes" id="UP001295462">
    <property type="component" value="Unassembled WGS sequence"/>
</dbReference>
<gene>
    <name evidence="1" type="ORF">THF1A12_90049</name>
</gene>
<evidence type="ECO:0000313" key="1">
    <source>
        <dbReference type="EMBL" id="CAH1603945.1"/>
    </source>
</evidence>
<name>A0AAU9R003_9VIBR</name>
<reference evidence="1" key="1">
    <citation type="submission" date="2022-01" db="EMBL/GenBank/DDBJ databases">
        <authorList>
            <person name="Lagorce A."/>
        </authorList>
    </citation>
    <scope>NUCLEOTIDE SEQUENCE</scope>
    <source>
        <strain evidence="1">Th15_F1_A12</strain>
    </source>
</reference>
<evidence type="ECO:0000313" key="2">
    <source>
        <dbReference type="Proteomes" id="UP001295462"/>
    </source>
</evidence>
<proteinExistence type="predicted"/>
<dbReference type="AlphaFoldDB" id="A0AAU9R003"/>
<accession>A0AAU9R003</accession>
<dbReference type="RefSeq" id="WP_409588113.1">
    <property type="nucleotide sequence ID" value="NZ_CAKMTZ010000002.1"/>
</dbReference>
<sequence length="214" mass="25166">MNRILILTTILGLSPALHGQEIQRDIELDKFKDRCVKSYLSSVNRRGQSDLNGIYLRYIGDQNINPSYRELYFYPDYNLNVKLVKTNGLSLPTLDIEQNGKRISFYTDEAKHNGSRTGYKFDLEKVGMWTYELNAGYSNYSERNDDRSYSPVFDEIIDFRADKSTGEPITVLEYERVYDLEKVMYWNNSELKLSCVKPEFKKEMREKRDNELSL</sequence>
<protein>
    <submittedName>
        <fullName evidence="1">Uncharacterized protein</fullName>
    </submittedName>
</protein>